<evidence type="ECO:0000313" key="2">
    <source>
        <dbReference type="EMBL" id="OPJ54693.1"/>
    </source>
</evidence>
<gene>
    <name evidence="2" type="ORF">CLCHR_47840</name>
</gene>
<keyword evidence="3" id="KW-1185">Reference proteome</keyword>
<keyword evidence="1" id="KW-0175">Coiled coil</keyword>
<organism evidence="2 3">
    <name type="scientific">Clostridium chromiireducens</name>
    <dbReference type="NCBI Taxonomy" id="225345"/>
    <lineage>
        <taxon>Bacteria</taxon>
        <taxon>Bacillati</taxon>
        <taxon>Bacillota</taxon>
        <taxon>Clostridia</taxon>
        <taxon>Eubacteriales</taxon>
        <taxon>Clostridiaceae</taxon>
        <taxon>Clostridium</taxon>
    </lineage>
</organism>
<sequence length="513" mass="61096">MENTEDRSNLKMNIGALSKIISEKLNVYEDIIKNYIFSSISLCVARNNEMKKEIDKIYMNDKLKYYNIAVNSTCINHIIITQGTLEQEIYARRALGVLLVAESDSGIRSKILKILRKYYPIIYSSVKRRDKEKLKNKYIKMDIATRNIEARFDAAIYFYFATYISYEMVDQGFIISILNDIEEFEFSSMINQNIEIELEKYKSEIQEIKTLIKREYGQIFSYKDIVRHGKAFIRDSGNYLEDILITNKLNINHIFSDSEFINIDKIILSYVRSSKNETKEILITKVISGIFMQSLINEYKNVRIMYFKNNGEARDHELTSLETKYRYIENENNRLKLKINDLNKEKVLYDKSLYNEINKLNNVHKLELKDMEEKIKYLEKKLDDEKTLRNHIQYLRDDKEKLNSSKNLEDFIQANKIIVIGGDKEWRRKFRIKYPEIRTLDGFNENFDLNILNSSDYIFFYTKYMNHSTFYKAMNFIKFNQCKFGYIGKTNMDLVEQEMIETISKYEDISDET</sequence>
<dbReference type="AlphaFoldDB" id="A0A1V4I3Z3"/>
<dbReference type="Proteomes" id="UP000191056">
    <property type="component" value="Unassembled WGS sequence"/>
</dbReference>
<proteinExistence type="predicted"/>
<dbReference type="OrthoDB" id="1625520at2"/>
<name>A0A1V4I3Z3_9CLOT</name>
<feature type="coiled-coil region" evidence="1">
    <location>
        <begin position="318"/>
        <end position="388"/>
    </location>
</feature>
<dbReference type="STRING" id="225345.CLCHR_47840"/>
<accession>A0A1V4I3Z3</accession>
<evidence type="ECO:0008006" key="4">
    <source>
        <dbReference type="Google" id="ProtNLM"/>
    </source>
</evidence>
<dbReference type="RefSeq" id="WP_079442422.1">
    <property type="nucleotide sequence ID" value="NZ_MZGT01000144.1"/>
</dbReference>
<evidence type="ECO:0000256" key="1">
    <source>
        <dbReference type="SAM" id="Coils"/>
    </source>
</evidence>
<dbReference type="EMBL" id="MZGT01000144">
    <property type="protein sequence ID" value="OPJ54693.1"/>
    <property type="molecule type" value="Genomic_DNA"/>
</dbReference>
<feature type="coiled-coil region" evidence="1">
    <location>
        <begin position="191"/>
        <end position="218"/>
    </location>
</feature>
<comment type="caution">
    <text evidence="2">The sequence shown here is derived from an EMBL/GenBank/DDBJ whole genome shotgun (WGS) entry which is preliminary data.</text>
</comment>
<reference evidence="2 3" key="1">
    <citation type="submission" date="2017-03" db="EMBL/GenBank/DDBJ databases">
        <title>Genome sequence of Clostridium chromiireducens DSM 23318.</title>
        <authorList>
            <person name="Poehlein A."/>
            <person name="Daniel R."/>
        </authorList>
    </citation>
    <scope>NUCLEOTIDE SEQUENCE [LARGE SCALE GENOMIC DNA]</scope>
    <source>
        <strain evidence="2 3">DSM 23318</strain>
    </source>
</reference>
<evidence type="ECO:0000313" key="3">
    <source>
        <dbReference type="Proteomes" id="UP000191056"/>
    </source>
</evidence>
<protein>
    <recommendedName>
        <fullName evidence="4">DUF2325 domain-containing protein</fullName>
    </recommendedName>
</protein>